<dbReference type="InterPro" id="IPR008271">
    <property type="entry name" value="Ser/Thr_kinase_AS"/>
</dbReference>
<reference evidence="2 3" key="1">
    <citation type="journal article" date="2018" name="PLoS Genet.">
        <title>Population sequencing reveals clonal diversity and ancestral inbreeding in the grapevine cultivar Chardonnay.</title>
        <authorList>
            <person name="Roach M.J."/>
            <person name="Johnson D.L."/>
            <person name="Bohlmann J."/>
            <person name="van Vuuren H.J."/>
            <person name="Jones S.J."/>
            <person name="Pretorius I.S."/>
            <person name="Schmidt S.A."/>
            <person name="Borneman A.R."/>
        </authorList>
    </citation>
    <scope>NUCLEOTIDE SEQUENCE [LARGE SCALE GENOMIC DNA]</scope>
    <source>
        <strain evidence="3">cv. Chardonnay</strain>
        <tissue evidence="2">Leaf</tissue>
    </source>
</reference>
<keyword evidence="2" id="KW-0808">Transferase</keyword>
<dbReference type="SMART" id="SM00220">
    <property type="entry name" value="S_TKc"/>
    <property type="match status" value="1"/>
</dbReference>
<dbReference type="SUPFAM" id="SSF50630">
    <property type="entry name" value="Acid proteases"/>
    <property type="match status" value="1"/>
</dbReference>
<dbReference type="PROSITE" id="PS50011">
    <property type="entry name" value="PROTEIN_KINASE_DOM"/>
    <property type="match status" value="1"/>
</dbReference>
<dbReference type="EMBL" id="QGNW01001142">
    <property type="protein sequence ID" value="RVW53623.1"/>
    <property type="molecule type" value="Genomic_DNA"/>
</dbReference>
<feature type="domain" description="Protein kinase" evidence="1">
    <location>
        <begin position="185"/>
        <end position="470"/>
    </location>
</feature>
<protein>
    <submittedName>
        <fullName evidence="2">Mitogen-activated protein kinase kinase kinase 17</fullName>
    </submittedName>
</protein>
<proteinExistence type="predicted"/>
<dbReference type="GO" id="GO:0004672">
    <property type="term" value="F:protein kinase activity"/>
    <property type="evidence" value="ECO:0007669"/>
    <property type="project" value="InterPro"/>
</dbReference>
<dbReference type="AlphaFoldDB" id="A0A438F0Z2"/>
<name>A0A438F0Z2_VITVI</name>
<keyword evidence="2" id="KW-0418">Kinase</keyword>
<organism evidence="2 3">
    <name type="scientific">Vitis vinifera</name>
    <name type="common">Grape</name>
    <dbReference type="NCBI Taxonomy" id="29760"/>
    <lineage>
        <taxon>Eukaryota</taxon>
        <taxon>Viridiplantae</taxon>
        <taxon>Streptophyta</taxon>
        <taxon>Embryophyta</taxon>
        <taxon>Tracheophyta</taxon>
        <taxon>Spermatophyta</taxon>
        <taxon>Magnoliopsida</taxon>
        <taxon>eudicotyledons</taxon>
        <taxon>Gunneridae</taxon>
        <taxon>Pentapetalae</taxon>
        <taxon>rosids</taxon>
        <taxon>Vitales</taxon>
        <taxon>Vitaceae</taxon>
        <taxon>Viteae</taxon>
        <taxon>Vitis</taxon>
    </lineage>
</organism>
<dbReference type="InterPro" id="IPR032799">
    <property type="entry name" value="TAXi_C"/>
</dbReference>
<accession>A0A438F0Z2</accession>
<sequence>METSIYSAFTKAFISATASMNIIRVAIVAPFNVYFNSKNVYSTRGRAVVPTIDLVLQNNSVVWRIFGANSMVMCYALDLLIEEKTPKTSIVIGGYQLEDDLLQFDLVASRLSWIFQEPYKPKTSLCFQKKYFICDHGDKHGMPKRRRDEDDDNYEWMIRRCFPFNFARRIFFHGGGLDNSDGLTWIRSHKLGQGSFASVYSAKLRSKSPVVFIDDNGGSCIMPSELAVKSAETSKASSLRREMEILGVLNSSSYVVRCYGDEITRSGDGKLYYNLLLEKCCGGSLGSRIRNSGGVGLPENEVRCYTRDIVRGLCYIHGHGYVHCDIKPDNILLVPTCCSGFRAKIGDFGLAKEAYYDPADEDDEGCSGVRGTFRYMSPELLTHNMQCWLSDIWALGCVVIEMMTGKLVWSCEQFEGSDMRDLLRRIAYSPELPTFPSDISEQGRHFLESCLHRDIDERWSALMLLRHPFLYGQRSGKAEGSGLRRVFFSSEWNKVGHDLSKGRESKNARRTGAGI</sequence>
<evidence type="ECO:0000313" key="3">
    <source>
        <dbReference type="Proteomes" id="UP000288805"/>
    </source>
</evidence>
<dbReference type="Proteomes" id="UP000288805">
    <property type="component" value="Unassembled WGS sequence"/>
</dbReference>
<dbReference type="InterPro" id="IPR021109">
    <property type="entry name" value="Peptidase_aspartic_dom_sf"/>
</dbReference>
<dbReference type="Pfam" id="PF14541">
    <property type="entry name" value="TAXi_C"/>
    <property type="match status" value="1"/>
</dbReference>
<dbReference type="GO" id="GO:0005524">
    <property type="term" value="F:ATP binding"/>
    <property type="evidence" value="ECO:0007669"/>
    <property type="project" value="InterPro"/>
</dbReference>
<evidence type="ECO:0000313" key="2">
    <source>
        <dbReference type="EMBL" id="RVW53623.1"/>
    </source>
</evidence>
<gene>
    <name evidence="2" type="primary">MAPKKK17_1</name>
    <name evidence="2" type="ORF">CK203_068992</name>
</gene>
<dbReference type="PROSITE" id="PS00108">
    <property type="entry name" value="PROTEIN_KINASE_ST"/>
    <property type="match status" value="1"/>
</dbReference>
<evidence type="ECO:0000259" key="1">
    <source>
        <dbReference type="PROSITE" id="PS50011"/>
    </source>
</evidence>
<dbReference type="Gene3D" id="2.40.70.10">
    <property type="entry name" value="Acid Proteases"/>
    <property type="match status" value="1"/>
</dbReference>
<dbReference type="InterPro" id="IPR000719">
    <property type="entry name" value="Prot_kinase_dom"/>
</dbReference>
<dbReference type="PANTHER" id="PTHR48011">
    <property type="entry name" value="CCR4-NOT TRANSCRIPTIONAL COMPLEX SUBUNIT CAF120-RELATED"/>
    <property type="match status" value="1"/>
</dbReference>
<dbReference type="Gene3D" id="3.30.200.20">
    <property type="entry name" value="Phosphorylase Kinase, domain 1"/>
    <property type="match status" value="1"/>
</dbReference>
<dbReference type="Gene3D" id="1.10.510.10">
    <property type="entry name" value="Transferase(Phosphotransferase) domain 1"/>
    <property type="match status" value="1"/>
</dbReference>
<dbReference type="InterPro" id="IPR011009">
    <property type="entry name" value="Kinase-like_dom_sf"/>
</dbReference>
<dbReference type="InterPro" id="IPR052751">
    <property type="entry name" value="Plant_MAPKKK"/>
</dbReference>
<dbReference type="Pfam" id="PF00069">
    <property type="entry name" value="Pkinase"/>
    <property type="match status" value="1"/>
</dbReference>
<comment type="caution">
    <text evidence="2">The sequence shown here is derived from an EMBL/GenBank/DDBJ whole genome shotgun (WGS) entry which is preliminary data.</text>
</comment>
<dbReference type="PANTHER" id="PTHR48011:SF56">
    <property type="entry name" value="PROTEIN KINASE DOMAIN-CONTAINING PROTEIN"/>
    <property type="match status" value="1"/>
</dbReference>
<dbReference type="CDD" id="cd06606">
    <property type="entry name" value="STKc_MAPKKK"/>
    <property type="match status" value="1"/>
</dbReference>
<dbReference type="SUPFAM" id="SSF56112">
    <property type="entry name" value="Protein kinase-like (PK-like)"/>
    <property type="match status" value="1"/>
</dbReference>